<protein>
    <submittedName>
        <fullName evidence="3">Uncharacterized protein</fullName>
    </submittedName>
</protein>
<accession>A0A2G8Y0X2</accession>
<keyword evidence="2" id="KW-0732">Signal</keyword>
<feature type="compositionally biased region" description="Basic and acidic residues" evidence="1">
    <location>
        <begin position="50"/>
        <end position="66"/>
    </location>
</feature>
<evidence type="ECO:0000313" key="4">
    <source>
        <dbReference type="Proteomes" id="UP000236343"/>
    </source>
</evidence>
<comment type="caution">
    <text evidence="3">The sequence shown here is derived from an EMBL/GenBank/DDBJ whole genome shotgun (WGS) entry which is preliminary data.</text>
</comment>
<name>A0A2G8Y0X2_TOXGO</name>
<dbReference type="VEuPathDB" id="ToxoDB:TGCOUG_316610B"/>
<evidence type="ECO:0000256" key="1">
    <source>
        <dbReference type="SAM" id="MobiDB-lite"/>
    </source>
</evidence>
<gene>
    <name evidence="3" type="ORF">TGCOUG_316610B</name>
</gene>
<sequence length="79" mass="8910">MKATFFLGALPSWGVLQLPPGPDPRDAERGEAVASEKKRRTAPPSPEEEALQREDEPTDWGSREEKHAAEIFREAIRRL</sequence>
<dbReference type="AlphaFoldDB" id="A0A2G8Y0X2"/>
<organism evidence="3 4">
    <name type="scientific">Toxoplasma gondii COUG</name>
    <dbReference type="NCBI Taxonomy" id="1074873"/>
    <lineage>
        <taxon>Eukaryota</taxon>
        <taxon>Sar</taxon>
        <taxon>Alveolata</taxon>
        <taxon>Apicomplexa</taxon>
        <taxon>Conoidasida</taxon>
        <taxon>Coccidia</taxon>
        <taxon>Eucoccidiorida</taxon>
        <taxon>Eimeriorina</taxon>
        <taxon>Sarcocystidae</taxon>
        <taxon>Toxoplasma</taxon>
    </lineage>
</organism>
<feature type="signal peptide" evidence="2">
    <location>
        <begin position="1"/>
        <end position="17"/>
    </location>
</feature>
<reference evidence="3 4" key="1">
    <citation type="journal article" date="2016" name="Nat. Commun.">
        <title>Local admixture of amplified and diversified secreted pathogenesis determinants shapes mosaic Toxoplasma gondii genomes.</title>
        <authorList>
            <person name="Lorenzi H."/>
            <person name="Khan A."/>
            <person name="Behnke M.S."/>
            <person name="Namasivayam S."/>
            <person name="Swapna L.S."/>
            <person name="Hadjithomas M."/>
            <person name="Karamycheva S."/>
            <person name="Pinney D."/>
            <person name="Brunk B.P."/>
            <person name="Ajioka J.W."/>
            <person name="Ajzenberg D."/>
            <person name="Boothroyd J.C."/>
            <person name="Boyle J.P."/>
            <person name="Darde M.L."/>
            <person name="Diaz-Miranda M.A."/>
            <person name="Dubey J.P."/>
            <person name="Fritz H.M."/>
            <person name="Gennari S.M."/>
            <person name="Gregory B.D."/>
            <person name="Kim K."/>
            <person name="Saeij J.P."/>
            <person name="Su C."/>
            <person name="White M.W."/>
            <person name="Zhu X.Q."/>
            <person name="Howe D.K."/>
            <person name="Rosenthal B.M."/>
            <person name="Grigg M.E."/>
            <person name="Parkinson J."/>
            <person name="Liu L."/>
            <person name="Kissinger J.C."/>
            <person name="Roos D.S."/>
            <person name="Sibley L.D."/>
        </authorList>
    </citation>
    <scope>NUCLEOTIDE SEQUENCE [LARGE SCALE GENOMIC DNA]</scope>
    <source>
        <strain evidence="3 4">COUG</strain>
    </source>
</reference>
<evidence type="ECO:0000256" key="2">
    <source>
        <dbReference type="SAM" id="SignalP"/>
    </source>
</evidence>
<feature type="compositionally biased region" description="Basic and acidic residues" evidence="1">
    <location>
        <begin position="23"/>
        <end position="36"/>
    </location>
</feature>
<dbReference type="EMBL" id="AGQR02001745">
    <property type="protein sequence ID" value="PIM00913.1"/>
    <property type="molecule type" value="Genomic_DNA"/>
</dbReference>
<proteinExistence type="predicted"/>
<evidence type="ECO:0000313" key="3">
    <source>
        <dbReference type="EMBL" id="PIM00913.1"/>
    </source>
</evidence>
<feature type="region of interest" description="Disordered" evidence="1">
    <location>
        <begin position="13"/>
        <end position="66"/>
    </location>
</feature>
<dbReference type="Proteomes" id="UP000236343">
    <property type="component" value="Unassembled WGS sequence"/>
</dbReference>
<feature type="chain" id="PRO_5013715184" evidence="2">
    <location>
        <begin position="18"/>
        <end position="79"/>
    </location>
</feature>